<sequence length="191" mass="19502">MAKNSETAKESVFKTIVSPVLVLLVICVVCGALLAALNQKTAPLIEENELLATQQAFLSVLPEGTDANSLMSLEVTTDGVQSAVKTADGKAAVKAVASGYSGKDVTVYVAFDTDGTISGIQVDASTQTAGIGSKVGAETFYNGFLGWDASKAVSDGQPVDSVSGASYSSGAVFAAVNSAMNCYNDEIKGVE</sequence>
<dbReference type="InterPro" id="IPR010209">
    <property type="entry name" value="Ion_transpt_RnfG/RsxG"/>
</dbReference>
<feature type="transmembrane region" description="Helical" evidence="6">
    <location>
        <begin position="12"/>
        <end position="37"/>
    </location>
</feature>
<dbReference type="Pfam" id="PF04205">
    <property type="entry name" value="FMN_bind"/>
    <property type="match status" value="1"/>
</dbReference>
<evidence type="ECO:0000256" key="1">
    <source>
        <dbReference type="ARBA" id="ARBA00022448"/>
    </source>
</evidence>
<accession>A0AAP4BDJ7</accession>
<dbReference type="InterPro" id="IPR007329">
    <property type="entry name" value="FMN-bd"/>
</dbReference>
<keyword evidence="6" id="KW-0812">Transmembrane</keyword>
<dbReference type="RefSeq" id="WP_283231807.1">
    <property type="nucleotide sequence ID" value="NZ_JASGBQ010000032.1"/>
</dbReference>
<gene>
    <name evidence="8" type="ORF">QJ036_13090</name>
</gene>
<evidence type="ECO:0000256" key="2">
    <source>
        <dbReference type="ARBA" id="ARBA00022553"/>
    </source>
</evidence>
<protein>
    <submittedName>
        <fullName evidence="8">FMN-binding protein</fullName>
    </submittedName>
</protein>
<keyword evidence="4" id="KW-0288">FMN</keyword>
<dbReference type="GO" id="GO:0005886">
    <property type="term" value="C:plasma membrane"/>
    <property type="evidence" value="ECO:0007669"/>
    <property type="project" value="InterPro"/>
</dbReference>
<evidence type="ECO:0000313" key="8">
    <source>
        <dbReference type="EMBL" id="MDI9243383.1"/>
    </source>
</evidence>
<keyword evidence="3" id="KW-0285">Flavoprotein</keyword>
<keyword evidence="1" id="KW-0813">Transport</keyword>
<evidence type="ECO:0000259" key="7">
    <source>
        <dbReference type="SMART" id="SM00900"/>
    </source>
</evidence>
<dbReference type="PANTHER" id="PTHR36118:SF1">
    <property type="entry name" value="ION-TRANSLOCATING OXIDOREDUCTASE COMPLEX SUBUNIT G"/>
    <property type="match status" value="1"/>
</dbReference>
<keyword evidence="5" id="KW-0249">Electron transport</keyword>
<evidence type="ECO:0000256" key="5">
    <source>
        <dbReference type="ARBA" id="ARBA00022982"/>
    </source>
</evidence>
<name>A0AAP4BDJ7_9FIRM</name>
<dbReference type="GO" id="GO:0022900">
    <property type="term" value="P:electron transport chain"/>
    <property type="evidence" value="ECO:0007669"/>
    <property type="project" value="InterPro"/>
</dbReference>
<keyword evidence="6" id="KW-1133">Transmembrane helix</keyword>
<evidence type="ECO:0000256" key="6">
    <source>
        <dbReference type="SAM" id="Phobius"/>
    </source>
</evidence>
<dbReference type="Proteomes" id="UP001300383">
    <property type="component" value="Unassembled WGS sequence"/>
</dbReference>
<evidence type="ECO:0000256" key="4">
    <source>
        <dbReference type="ARBA" id="ARBA00022643"/>
    </source>
</evidence>
<dbReference type="AlphaFoldDB" id="A0AAP4BDJ7"/>
<comment type="caution">
    <text evidence="8">The sequence shown here is derived from an EMBL/GenBank/DDBJ whole genome shotgun (WGS) entry which is preliminary data.</text>
</comment>
<keyword evidence="6" id="KW-0472">Membrane</keyword>
<evidence type="ECO:0000256" key="3">
    <source>
        <dbReference type="ARBA" id="ARBA00022630"/>
    </source>
</evidence>
<evidence type="ECO:0000313" key="9">
    <source>
        <dbReference type="Proteomes" id="UP001300383"/>
    </source>
</evidence>
<keyword evidence="2" id="KW-0597">Phosphoprotein</keyword>
<feature type="domain" description="FMN-binding" evidence="7">
    <location>
        <begin position="99"/>
        <end position="183"/>
    </location>
</feature>
<dbReference type="GO" id="GO:0009055">
    <property type="term" value="F:electron transfer activity"/>
    <property type="evidence" value="ECO:0007669"/>
    <property type="project" value="InterPro"/>
</dbReference>
<dbReference type="GO" id="GO:0010181">
    <property type="term" value="F:FMN binding"/>
    <property type="evidence" value="ECO:0007669"/>
    <property type="project" value="InterPro"/>
</dbReference>
<dbReference type="SMART" id="SM00900">
    <property type="entry name" value="FMN_bind"/>
    <property type="match status" value="1"/>
</dbReference>
<keyword evidence="9" id="KW-1185">Reference proteome</keyword>
<proteinExistence type="predicted"/>
<reference evidence="8 9" key="1">
    <citation type="submission" date="2023-05" db="EMBL/GenBank/DDBJ databases">
        <title>[ruminococcus] sp. nov., isolated from a pig farm feces dump.</title>
        <authorList>
            <person name="Chang Y.-H."/>
        </authorList>
    </citation>
    <scope>NUCLEOTIDE SEQUENCE [LARGE SCALE GENOMIC DNA]</scope>
    <source>
        <strain evidence="8 9">YH-rum2234</strain>
    </source>
</reference>
<organism evidence="8 9">
    <name type="scientific">Fusibacillus kribbianus</name>
    <dbReference type="NCBI Taxonomy" id="3044208"/>
    <lineage>
        <taxon>Bacteria</taxon>
        <taxon>Bacillati</taxon>
        <taxon>Bacillota</taxon>
        <taxon>Clostridia</taxon>
        <taxon>Lachnospirales</taxon>
        <taxon>Lachnospiraceae</taxon>
        <taxon>Fusibacillus</taxon>
    </lineage>
</organism>
<dbReference type="PANTHER" id="PTHR36118">
    <property type="entry name" value="ION-TRANSLOCATING OXIDOREDUCTASE COMPLEX SUBUNIT G"/>
    <property type="match status" value="1"/>
</dbReference>
<dbReference type="EMBL" id="JASGBQ010000032">
    <property type="protein sequence ID" value="MDI9243383.1"/>
    <property type="molecule type" value="Genomic_DNA"/>
</dbReference>